<comment type="similarity">
    <text evidence="10">Belongs to the ApbE family.</text>
</comment>
<dbReference type="EC" id="2.7.1.180" evidence="1 10"/>
<reference evidence="12 13" key="1">
    <citation type="submission" date="2022-03" db="EMBL/GenBank/DDBJ databases">
        <title>Novel Bacillus species.</title>
        <authorList>
            <person name="Liu G."/>
        </authorList>
    </citation>
    <scope>NUCLEOTIDE SEQUENCE [LARGE SCALE GENOMIC DNA]</scope>
    <source>
        <strain evidence="12 13">FJAT-50051</strain>
    </source>
</reference>
<keyword evidence="6 10" id="KW-0274">FAD</keyword>
<sequence length="310" mass="34950">MTAKPEDHDDFDFLVLEAMNTSFYIAVSNTHISNWKEIMTGWIRYVEKEWSRFNPNNELGLLNRLAPGETAKVSPPLFDVLYQAEQYREKTKGYFSPYLLAQMQYHGYTNSFPFQSSLKVGNEVPVICTDEHTPYDFNFETFTIKKRSENQIDLGGIGKGYAVEAAARWLKNIGGAKSGIVDGGGDITCWSDGKKEWKIGVAHPFEEKQEMANISLKNGSIATSNIVYRSWVQEKGIKHHLLNGKTGLPVESEILQATVITENCQDAEVMAKLCFMEKDSTLMEALAGINPHYSVLLVHEDETITTFKGR</sequence>
<dbReference type="PIRSF" id="PIRSF006268">
    <property type="entry name" value="ApbE"/>
    <property type="match status" value="1"/>
</dbReference>
<evidence type="ECO:0000313" key="13">
    <source>
        <dbReference type="Proteomes" id="UP000677265"/>
    </source>
</evidence>
<dbReference type="Gene3D" id="3.10.520.10">
    <property type="entry name" value="ApbE-like domains"/>
    <property type="match status" value="1"/>
</dbReference>
<name>A0A9J6MVY5_9BACI</name>
<keyword evidence="13" id="KW-1185">Reference proteome</keyword>
<accession>A0A9J6MVY5</accession>
<dbReference type="Pfam" id="PF02424">
    <property type="entry name" value="ApbE"/>
    <property type="match status" value="1"/>
</dbReference>
<dbReference type="EMBL" id="JAGYPE020000045">
    <property type="protein sequence ID" value="MCH6267906.1"/>
    <property type="molecule type" value="Genomic_DNA"/>
</dbReference>
<evidence type="ECO:0000256" key="10">
    <source>
        <dbReference type="PIRNR" id="PIRNR006268"/>
    </source>
</evidence>
<proteinExistence type="inferred from homology"/>
<gene>
    <name evidence="12" type="ORF">KHB02_020485</name>
</gene>
<keyword evidence="5 10" id="KW-0479">Metal-binding</keyword>
<dbReference type="PANTHER" id="PTHR30040">
    <property type="entry name" value="THIAMINE BIOSYNTHESIS LIPOPROTEIN APBE"/>
    <property type="match status" value="1"/>
</dbReference>
<dbReference type="Proteomes" id="UP000677265">
    <property type="component" value="Unassembled WGS sequence"/>
</dbReference>
<comment type="caution">
    <text evidence="12">The sequence shown here is derived from an EMBL/GenBank/DDBJ whole genome shotgun (WGS) entry which is preliminary data.</text>
</comment>
<evidence type="ECO:0000256" key="5">
    <source>
        <dbReference type="ARBA" id="ARBA00022723"/>
    </source>
</evidence>
<dbReference type="InterPro" id="IPR024932">
    <property type="entry name" value="ApbE"/>
</dbReference>
<keyword evidence="4 10" id="KW-0808">Transferase</keyword>
<dbReference type="SUPFAM" id="SSF143631">
    <property type="entry name" value="ApbE-like"/>
    <property type="match status" value="1"/>
</dbReference>
<dbReference type="RefSeq" id="WP_241113992.1">
    <property type="nucleotide sequence ID" value="NZ_JAGYPE020000045.1"/>
</dbReference>
<dbReference type="GO" id="GO:0046872">
    <property type="term" value="F:metal ion binding"/>
    <property type="evidence" value="ECO:0007669"/>
    <property type="project" value="UniProtKB-UniRule"/>
</dbReference>
<comment type="catalytic activity">
    <reaction evidence="9 10">
        <text>L-threonyl-[protein] + FAD = FMN-L-threonyl-[protein] + AMP + H(+)</text>
        <dbReference type="Rhea" id="RHEA:36847"/>
        <dbReference type="Rhea" id="RHEA-COMP:11060"/>
        <dbReference type="Rhea" id="RHEA-COMP:11061"/>
        <dbReference type="ChEBI" id="CHEBI:15378"/>
        <dbReference type="ChEBI" id="CHEBI:30013"/>
        <dbReference type="ChEBI" id="CHEBI:57692"/>
        <dbReference type="ChEBI" id="CHEBI:74257"/>
        <dbReference type="ChEBI" id="CHEBI:456215"/>
        <dbReference type="EC" id="2.7.1.180"/>
    </reaction>
</comment>
<organism evidence="12 13">
    <name type="scientific">Neobacillus citreus</name>
    <dbReference type="NCBI Taxonomy" id="2833578"/>
    <lineage>
        <taxon>Bacteria</taxon>
        <taxon>Bacillati</taxon>
        <taxon>Bacillota</taxon>
        <taxon>Bacilli</taxon>
        <taxon>Bacillales</taxon>
        <taxon>Bacillaceae</taxon>
        <taxon>Neobacillus</taxon>
    </lineage>
</organism>
<dbReference type="InterPro" id="IPR003374">
    <property type="entry name" value="ApbE-like_sf"/>
</dbReference>
<evidence type="ECO:0000256" key="11">
    <source>
        <dbReference type="PIRSR" id="PIRSR006268-2"/>
    </source>
</evidence>
<keyword evidence="7 10" id="KW-0460">Magnesium</keyword>
<keyword evidence="3 10" id="KW-0285">Flavoprotein</keyword>
<evidence type="ECO:0000313" key="12">
    <source>
        <dbReference type="EMBL" id="MCH6267906.1"/>
    </source>
</evidence>
<comment type="cofactor">
    <cofactor evidence="11">
        <name>Mg(2+)</name>
        <dbReference type="ChEBI" id="CHEBI:18420"/>
    </cofactor>
    <cofactor evidence="11">
        <name>Mn(2+)</name>
        <dbReference type="ChEBI" id="CHEBI:29035"/>
    </cofactor>
    <text evidence="11">Magnesium. Can also use manganese.</text>
</comment>
<evidence type="ECO:0000256" key="8">
    <source>
        <dbReference type="ARBA" id="ARBA00031306"/>
    </source>
</evidence>
<evidence type="ECO:0000256" key="3">
    <source>
        <dbReference type="ARBA" id="ARBA00022630"/>
    </source>
</evidence>
<protein>
    <recommendedName>
        <fullName evidence="2 10">FAD:protein FMN transferase</fullName>
        <ecNumber evidence="1 10">2.7.1.180</ecNumber>
    </recommendedName>
    <alternativeName>
        <fullName evidence="8 10">Flavin transferase</fullName>
    </alternativeName>
</protein>
<evidence type="ECO:0000256" key="1">
    <source>
        <dbReference type="ARBA" id="ARBA00011955"/>
    </source>
</evidence>
<evidence type="ECO:0000256" key="4">
    <source>
        <dbReference type="ARBA" id="ARBA00022679"/>
    </source>
</evidence>
<feature type="binding site" evidence="11">
    <location>
        <position position="156"/>
    </location>
    <ligand>
        <name>Mg(2+)</name>
        <dbReference type="ChEBI" id="CHEBI:18420"/>
    </ligand>
</feature>
<evidence type="ECO:0000256" key="2">
    <source>
        <dbReference type="ARBA" id="ARBA00016337"/>
    </source>
</evidence>
<dbReference type="PANTHER" id="PTHR30040:SF2">
    <property type="entry name" value="FAD:PROTEIN FMN TRANSFERASE"/>
    <property type="match status" value="1"/>
</dbReference>
<dbReference type="AlphaFoldDB" id="A0A9J6MVY5"/>
<dbReference type="GO" id="GO:0016740">
    <property type="term" value="F:transferase activity"/>
    <property type="evidence" value="ECO:0007669"/>
    <property type="project" value="UniProtKB-UniRule"/>
</dbReference>
<evidence type="ECO:0000256" key="6">
    <source>
        <dbReference type="ARBA" id="ARBA00022827"/>
    </source>
</evidence>
<evidence type="ECO:0000256" key="7">
    <source>
        <dbReference type="ARBA" id="ARBA00022842"/>
    </source>
</evidence>
<evidence type="ECO:0000256" key="9">
    <source>
        <dbReference type="ARBA" id="ARBA00048540"/>
    </source>
</evidence>